<dbReference type="RefSeq" id="WP_090490217.1">
    <property type="nucleotide sequence ID" value="NZ_JABFNS010000155.1"/>
</dbReference>
<evidence type="ECO:0000256" key="5">
    <source>
        <dbReference type="RuleBase" id="RU000553"/>
    </source>
</evidence>
<feature type="region of interest" description="Disordered" evidence="7">
    <location>
        <begin position="74"/>
        <end position="99"/>
    </location>
</feature>
<comment type="catalytic activity">
    <reaction evidence="3 4 5">
        <text>an acyl phosphate + H2O = a carboxylate + phosphate + H(+)</text>
        <dbReference type="Rhea" id="RHEA:14965"/>
        <dbReference type="ChEBI" id="CHEBI:15377"/>
        <dbReference type="ChEBI" id="CHEBI:15378"/>
        <dbReference type="ChEBI" id="CHEBI:29067"/>
        <dbReference type="ChEBI" id="CHEBI:43474"/>
        <dbReference type="ChEBI" id="CHEBI:59918"/>
        <dbReference type="EC" id="3.6.1.7"/>
    </reaction>
</comment>
<dbReference type="EC" id="3.6.1.7" evidence="2 4"/>
<dbReference type="PANTHER" id="PTHR47268:SF4">
    <property type="entry name" value="ACYLPHOSPHATASE"/>
    <property type="match status" value="1"/>
</dbReference>
<evidence type="ECO:0000259" key="8">
    <source>
        <dbReference type="PROSITE" id="PS51160"/>
    </source>
</evidence>
<dbReference type="PROSITE" id="PS00151">
    <property type="entry name" value="ACYLPHOSPHATASE_2"/>
    <property type="match status" value="1"/>
</dbReference>
<evidence type="ECO:0000256" key="7">
    <source>
        <dbReference type="SAM" id="MobiDB-lite"/>
    </source>
</evidence>
<evidence type="ECO:0000256" key="1">
    <source>
        <dbReference type="ARBA" id="ARBA00005614"/>
    </source>
</evidence>
<dbReference type="GO" id="GO:0003998">
    <property type="term" value="F:acylphosphatase activity"/>
    <property type="evidence" value="ECO:0007669"/>
    <property type="project" value="UniProtKB-EC"/>
</dbReference>
<dbReference type="PROSITE" id="PS51160">
    <property type="entry name" value="ACYLPHOSPHATASE_3"/>
    <property type="match status" value="1"/>
</dbReference>
<proteinExistence type="inferred from homology"/>
<dbReference type="Gene3D" id="3.30.70.100">
    <property type="match status" value="1"/>
</dbReference>
<protein>
    <recommendedName>
        <fullName evidence="2 4">Acylphosphatase</fullName>
        <ecNumber evidence="2 4">3.6.1.7</ecNumber>
    </recommendedName>
</protein>
<evidence type="ECO:0000256" key="6">
    <source>
        <dbReference type="RuleBase" id="RU004168"/>
    </source>
</evidence>
<feature type="domain" description="Acylphosphatase-like" evidence="8">
    <location>
        <begin position="10"/>
        <end position="97"/>
    </location>
</feature>
<dbReference type="PANTHER" id="PTHR47268">
    <property type="entry name" value="ACYLPHOSPHATASE"/>
    <property type="match status" value="1"/>
</dbReference>
<dbReference type="AlphaFoldDB" id="A0A7Y4IH81"/>
<organism evidence="9 10">
    <name type="scientific">Myxococcus xanthus</name>
    <dbReference type="NCBI Taxonomy" id="34"/>
    <lineage>
        <taxon>Bacteria</taxon>
        <taxon>Pseudomonadati</taxon>
        <taxon>Myxococcota</taxon>
        <taxon>Myxococcia</taxon>
        <taxon>Myxococcales</taxon>
        <taxon>Cystobacterineae</taxon>
        <taxon>Myxococcaceae</taxon>
        <taxon>Myxococcus</taxon>
    </lineage>
</organism>
<evidence type="ECO:0000313" key="10">
    <source>
        <dbReference type="Proteomes" id="UP000533080"/>
    </source>
</evidence>
<accession>A0A7Y4IH81</accession>
<feature type="active site" evidence="4">
    <location>
        <position position="25"/>
    </location>
</feature>
<comment type="caution">
    <text evidence="9">The sequence shown here is derived from an EMBL/GenBank/DDBJ whole genome shotgun (WGS) entry which is preliminary data.</text>
</comment>
<dbReference type="PRINTS" id="PR00112">
    <property type="entry name" value="ACYLPHPHTASE"/>
</dbReference>
<evidence type="ECO:0000256" key="2">
    <source>
        <dbReference type="ARBA" id="ARBA00012150"/>
    </source>
</evidence>
<comment type="similarity">
    <text evidence="1 6">Belongs to the acylphosphatase family.</text>
</comment>
<name>A0A7Y4IH81_MYXXA</name>
<dbReference type="InterPro" id="IPR017968">
    <property type="entry name" value="Acylphosphatase_CS"/>
</dbReference>
<dbReference type="Pfam" id="PF00708">
    <property type="entry name" value="Acylphosphatase"/>
    <property type="match status" value="1"/>
</dbReference>
<dbReference type="InterPro" id="IPR020456">
    <property type="entry name" value="Acylphosphatase"/>
</dbReference>
<dbReference type="Proteomes" id="UP000533080">
    <property type="component" value="Unassembled WGS sequence"/>
</dbReference>
<sequence length="99" mass="10996">MGRSMSGTRRASLRIEGKVQGVFFRESARVEATRLGLTGWVRNRPDGAVEAVVEGEPAVLEEFIRWCHRGPTQARVSGVQRTDSEATGEFSQFNVERTS</sequence>
<reference evidence="9 10" key="1">
    <citation type="submission" date="2020-05" db="EMBL/GenBank/DDBJ databases">
        <authorList>
            <person name="Whitworth D."/>
        </authorList>
    </citation>
    <scope>NUCLEOTIDE SEQUENCE [LARGE SCALE GENOMIC DNA]</scope>
    <source>
        <strain evidence="9 10">AM005</strain>
    </source>
</reference>
<gene>
    <name evidence="9" type="ORF">HNV28_12180</name>
</gene>
<feature type="compositionally biased region" description="Polar residues" evidence="7">
    <location>
        <begin position="89"/>
        <end position="99"/>
    </location>
</feature>
<evidence type="ECO:0000256" key="3">
    <source>
        <dbReference type="ARBA" id="ARBA00047645"/>
    </source>
</evidence>
<dbReference type="EMBL" id="JABFNT010000032">
    <property type="protein sequence ID" value="NOJ79089.1"/>
    <property type="molecule type" value="Genomic_DNA"/>
</dbReference>
<evidence type="ECO:0000256" key="4">
    <source>
        <dbReference type="PROSITE-ProRule" id="PRU00520"/>
    </source>
</evidence>
<dbReference type="InterPro" id="IPR001792">
    <property type="entry name" value="Acylphosphatase-like_dom"/>
</dbReference>
<dbReference type="InterPro" id="IPR036046">
    <property type="entry name" value="Acylphosphatase-like_dom_sf"/>
</dbReference>
<dbReference type="PROSITE" id="PS00150">
    <property type="entry name" value="ACYLPHOSPHATASE_1"/>
    <property type="match status" value="1"/>
</dbReference>
<keyword evidence="4 5" id="KW-0378">Hydrolase</keyword>
<feature type="active site" evidence="4">
    <location>
        <position position="43"/>
    </location>
</feature>
<evidence type="ECO:0000313" key="9">
    <source>
        <dbReference type="EMBL" id="NOJ79089.1"/>
    </source>
</evidence>
<dbReference type="SUPFAM" id="SSF54975">
    <property type="entry name" value="Acylphosphatase/BLUF domain-like"/>
    <property type="match status" value="1"/>
</dbReference>